<dbReference type="EMBL" id="CAJEWN010000025">
    <property type="protein sequence ID" value="CAD2140463.1"/>
    <property type="molecule type" value="Genomic_DNA"/>
</dbReference>
<feature type="region of interest" description="Disordered" evidence="1">
    <location>
        <begin position="183"/>
        <end position="211"/>
    </location>
</feature>
<feature type="compositionally biased region" description="Basic residues" evidence="1">
    <location>
        <begin position="196"/>
        <end position="205"/>
    </location>
</feature>
<feature type="compositionally biased region" description="Basic and acidic residues" evidence="1">
    <location>
        <begin position="183"/>
        <end position="195"/>
    </location>
</feature>
<evidence type="ECO:0000256" key="1">
    <source>
        <dbReference type="SAM" id="MobiDB-lite"/>
    </source>
</evidence>
<comment type="caution">
    <text evidence="2">The sequence shown here is derived from an EMBL/GenBank/DDBJ whole genome shotgun (WGS) entry which is preliminary data.</text>
</comment>
<dbReference type="Proteomes" id="UP000580250">
    <property type="component" value="Unassembled WGS sequence"/>
</dbReference>
<sequence length="224" mass="25993">MEEEKEESSTCLTTINETIKPVKLKIKLPPKSENSEADRQKSDEKKLRREQKRLRKAERRAARLSDEINREMVGGEQMDIDRKNDTPQSTSREELLKTQEKSPLKISLKRPIIQKQNNNCLTTSLQKSSLNEEINIPVNNDCNGNVGGGGLLKLRISKHILVNTPVVSEQNELQHEIVEVEEKEGKYNQQKEQKEIKKKKHKKDKNKNEKVKKIKRKIIKLLNK</sequence>
<feature type="compositionally biased region" description="Basic and acidic residues" evidence="1">
    <location>
        <begin position="59"/>
        <end position="70"/>
    </location>
</feature>
<name>A0A6V7U0C9_MELEN</name>
<feature type="compositionally biased region" description="Basic and acidic residues" evidence="1">
    <location>
        <begin position="79"/>
        <end position="102"/>
    </location>
</feature>
<accession>A0A6V7U0C9</accession>
<evidence type="ECO:0000313" key="2">
    <source>
        <dbReference type="EMBL" id="CAD2140463.1"/>
    </source>
</evidence>
<reference evidence="2 3" key="1">
    <citation type="submission" date="2020-08" db="EMBL/GenBank/DDBJ databases">
        <authorList>
            <person name="Koutsovoulos G."/>
            <person name="Danchin GJ E."/>
        </authorList>
    </citation>
    <scope>NUCLEOTIDE SEQUENCE [LARGE SCALE GENOMIC DNA]</scope>
</reference>
<gene>
    <name evidence="2" type="ORF">MENT_LOCUS6510</name>
</gene>
<feature type="compositionally biased region" description="Basic and acidic residues" evidence="1">
    <location>
        <begin position="33"/>
        <end position="47"/>
    </location>
</feature>
<evidence type="ECO:0000313" key="3">
    <source>
        <dbReference type="Proteomes" id="UP000580250"/>
    </source>
</evidence>
<dbReference type="AlphaFoldDB" id="A0A6V7U0C9"/>
<proteinExistence type="predicted"/>
<feature type="compositionally biased region" description="Basic residues" evidence="1">
    <location>
        <begin position="48"/>
        <end position="58"/>
    </location>
</feature>
<feature type="region of interest" description="Disordered" evidence="1">
    <location>
        <begin position="1"/>
        <end position="102"/>
    </location>
</feature>
<protein>
    <submittedName>
        <fullName evidence="2">Uncharacterized protein</fullName>
    </submittedName>
</protein>
<organism evidence="2 3">
    <name type="scientific">Meloidogyne enterolobii</name>
    <name type="common">Root-knot nematode worm</name>
    <name type="synonym">Meloidogyne mayaguensis</name>
    <dbReference type="NCBI Taxonomy" id="390850"/>
    <lineage>
        <taxon>Eukaryota</taxon>
        <taxon>Metazoa</taxon>
        <taxon>Ecdysozoa</taxon>
        <taxon>Nematoda</taxon>
        <taxon>Chromadorea</taxon>
        <taxon>Rhabditida</taxon>
        <taxon>Tylenchina</taxon>
        <taxon>Tylenchomorpha</taxon>
        <taxon>Tylenchoidea</taxon>
        <taxon>Meloidogynidae</taxon>
        <taxon>Meloidogyninae</taxon>
        <taxon>Meloidogyne</taxon>
    </lineage>
</organism>